<keyword evidence="2" id="KW-0812">Transmembrane</keyword>
<reference evidence="4 5" key="1">
    <citation type="journal article" date="2014" name="Genome Announc.">
        <title>Draft Genome Sequence of Bacteroides reticulotermitis Strain JCM 10512T, Isolated from the Gut of a Termite.</title>
        <authorList>
            <person name="Yuki M."/>
            <person name="Oshima K."/>
            <person name="Suda W."/>
            <person name="Sakamoto M."/>
            <person name="Iida T."/>
            <person name="Hattori M."/>
            <person name="Ohkuma M."/>
        </authorList>
    </citation>
    <scope>NUCLEOTIDE SEQUENCE [LARGE SCALE GENOMIC DNA]</scope>
    <source>
        <strain evidence="4 5">JCM 10512</strain>
    </source>
</reference>
<feature type="transmembrane region" description="Helical" evidence="2">
    <location>
        <begin position="336"/>
        <end position="355"/>
    </location>
</feature>
<dbReference type="Pfam" id="PF19904">
    <property type="entry name" value="DUF6377"/>
    <property type="match status" value="1"/>
</dbReference>
<sequence>MFWHINTLCELKNLCLILLCFLSIPVSGKEDLKSLSEYLDRIIDNKQQFVGQKEQKINSLKNLLNEKDYSLKYEYEINQKLYAEYQKLKVDSAIYYAERNVQIAEMVGEANLKYSADITLASFYSYSGKFIESEAILKKIDSHDLPQSILGNYYEAYLLFYEHYSTMTGQSNYWQLINAYRDSLLSVLDHSSFGYKMNMVQKYMSSNETKKAEDLLYSLLDAEEENTPEYARITHSLAGIHGVNGKSELEKIYYIKSAIADVKNSIKENASFHRLALIYYNSGDITRAFKYTQSAIEDAVYSGVQFRTAEMSRFYSIINASFQADKVKKNGELKKYLLLISVLSLFLILLVGYIYSQMKKLSKIKEELSLTNDKLVELNKELNEKNDLLHDKNTQLWESNRVKEQYIAQFFDLCSTYIDKMEDYRKTLYKLGINRQYEELIKKLKSTTAVENELEELYSHFDRIFLNLYPTFVSDFNSLLAKDEQINLKAEDLLTKDLRIYALLRLGITDSLKIAGFLRCSMSTIYNYRTKMRNKAASDREEFEDLVMKIGMTRKIH</sequence>
<keyword evidence="5" id="KW-1185">Reference proteome</keyword>
<dbReference type="OrthoDB" id="1044679at2"/>
<dbReference type="RefSeq" id="WP_052517248.1">
    <property type="nucleotide sequence ID" value="NZ_BAIV01000027.1"/>
</dbReference>
<name>W4UXF0_9BACE</name>
<feature type="coiled-coil region" evidence="1">
    <location>
        <begin position="361"/>
        <end position="395"/>
    </location>
</feature>
<evidence type="ECO:0000313" key="5">
    <source>
        <dbReference type="Proteomes" id="UP000019131"/>
    </source>
</evidence>
<comment type="caution">
    <text evidence="4">The sequence shown here is derived from an EMBL/GenBank/DDBJ whole genome shotgun (WGS) entry which is preliminary data.</text>
</comment>
<dbReference type="EMBL" id="BAIV01000027">
    <property type="protein sequence ID" value="GAE85477.1"/>
    <property type="molecule type" value="Genomic_DNA"/>
</dbReference>
<keyword evidence="1" id="KW-0175">Coiled coil</keyword>
<dbReference type="InterPro" id="IPR045957">
    <property type="entry name" value="DUF6377"/>
</dbReference>
<dbReference type="Proteomes" id="UP000019131">
    <property type="component" value="Unassembled WGS sequence"/>
</dbReference>
<evidence type="ECO:0000259" key="3">
    <source>
        <dbReference type="Pfam" id="PF19904"/>
    </source>
</evidence>
<gene>
    <name evidence="4" type="ORF">JCM10512_3913</name>
</gene>
<proteinExistence type="predicted"/>
<organism evidence="4 5">
    <name type="scientific">Bacteroides reticulotermitis JCM 10512</name>
    <dbReference type="NCBI Taxonomy" id="1445607"/>
    <lineage>
        <taxon>Bacteria</taxon>
        <taxon>Pseudomonadati</taxon>
        <taxon>Bacteroidota</taxon>
        <taxon>Bacteroidia</taxon>
        <taxon>Bacteroidales</taxon>
        <taxon>Bacteroidaceae</taxon>
        <taxon>Bacteroides</taxon>
    </lineage>
</organism>
<evidence type="ECO:0000256" key="1">
    <source>
        <dbReference type="SAM" id="Coils"/>
    </source>
</evidence>
<evidence type="ECO:0000313" key="4">
    <source>
        <dbReference type="EMBL" id="GAE85477.1"/>
    </source>
</evidence>
<dbReference type="STRING" id="1445607.JCM10512_3913"/>
<feature type="domain" description="DUF6377" evidence="3">
    <location>
        <begin position="261"/>
        <end position="515"/>
    </location>
</feature>
<keyword evidence="2" id="KW-0472">Membrane</keyword>
<protein>
    <submittedName>
        <fullName evidence="4">Regulatory protein SusR</fullName>
    </submittedName>
</protein>
<keyword evidence="2" id="KW-1133">Transmembrane helix</keyword>
<dbReference type="AlphaFoldDB" id="W4UXF0"/>
<evidence type="ECO:0000256" key="2">
    <source>
        <dbReference type="SAM" id="Phobius"/>
    </source>
</evidence>
<accession>W4UXF0</accession>